<reference evidence="3 4" key="1">
    <citation type="submission" date="2017-12" db="EMBL/GenBank/DDBJ databases">
        <title>Phylogenetic diversity of female urinary microbiome.</title>
        <authorList>
            <person name="Thomas-White K."/>
            <person name="Wolfe A.J."/>
        </authorList>
    </citation>
    <scope>NUCLEOTIDE SEQUENCE [LARGE SCALE GENOMIC DNA]</scope>
    <source>
        <strain evidence="3 4">UMB0112</strain>
    </source>
</reference>
<evidence type="ECO:0000313" key="4">
    <source>
        <dbReference type="Proteomes" id="UP000234639"/>
    </source>
</evidence>
<dbReference type="Proteomes" id="UP001075461">
    <property type="component" value="Unassembled WGS sequence"/>
</dbReference>
<evidence type="ECO:0000313" key="3">
    <source>
        <dbReference type="EMBL" id="PKZ29888.1"/>
    </source>
</evidence>
<protein>
    <submittedName>
        <fullName evidence="3">Uncharacterized protein</fullName>
    </submittedName>
</protein>
<dbReference type="EMBL" id="JAPXGO010000002">
    <property type="protein sequence ID" value="MCZ6159492.1"/>
    <property type="molecule type" value="Genomic_DNA"/>
</dbReference>
<dbReference type="EMBL" id="JAPXGP010000001">
    <property type="protein sequence ID" value="MCZ6160953.1"/>
    <property type="molecule type" value="Genomic_DNA"/>
</dbReference>
<sequence>MTITLENVNNNIFEVIKSLVKLDSNIVLKQDGYTKEFIDDMNKCDDEFKNGNLKTYDNFDEVLKDIEND</sequence>
<dbReference type="AlphaFoldDB" id="A0A2I1NBY5"/>
<gene>
    <name evidence="3" type="ORF">CYJ41_00145</name>
    <name evidence="1" type="ORF">O6B32_03265</name>
    <name evidence="2" type="ORF">O6B92_01135</name>
</gene>
<proteinExistence type="predicted"/>
<evidence type="ECO:0000313" key="2">
    <source>
        <dbReference type="EMBL" id="MCZ6160953.1"/>
    </source>
</evidence>
<dbReference type="Proteomes" id="UP000234639">
    <property type="component" value="Unassembled WGS sequence"/>
</dbReference>
<reference evidence="1" key="2">
    <citation type="submission" date="2022-12" db="EMBL/GenBank/DDBJ databases">
        <title>Species Delineation and Comparative Genomics within the Campylobacter ureolyticus Complex.</title>
        <authorList>
            <person name="Maki J."/>
            <person name="Howard M."/>
            <person name="Connelly S."/>
            <person name="Hardy D.J."/>
            <person name="Cameron A."/>
        </authorList>
    </citation>
    <scope>NUCLEOTIDE SEQUENCE</scope>
    <source>
        <strain evidence="2">URMC_786</strain>
        <strain evidence="1">URMC_787</strain>
    </source>
</reference>
<name>A0A2I1NBY5_9BACT</name>
<dbReference type="EMBL" id="PKHU01000001">
    <property type="protein sequence ID" value="PKZ29888.1"/>
    <property type="molecule type" value="Genomic_DNA"/>
</dbReference>
<evidence type="ECO:0000313" key="1">
    <source>
        <dbReference type="EMBL" id="MCZ6159492.1"/>
    </source>
</evidence>
<comment type="caution">
    <text evidence="3">The sequence shown here is derived from an EMBL/GenBank/DDBJ whole genome shotgun (WGS) entry which is preliminary data.</text>
</comment>
<organism evidence="3 4">
    <name type="scientific">Campylobacter ureolyticus</name>
    <dbReference type="NCBI Taxonomy" id="827"/>
    <lineage>
        <taxon>Bacteria</taxon>
        <taxon>Pseudomonadati</taxon>
        <taxon>Campylobacterota</taxon>
        <taxon>Epsilonproteobacteria</taxon>
        <taxon>Campylobacterales</taxon>
        <taxon>Campylobacteraceae</taxon>
        <taxon>Campylobacter</taxon>
    </lineage>
</organism>
<accession>A0A2I1NBY5</accession>
<dbReference type="Proteomes" id="UP001075225">
    <property type="component" value="Unassembled WGS sequence"/>
</dbReference>
<dbReference type="RefSeq" id="WP_101636385.1">
    <property type="nucleotide sequence ID" value="NZ_JAPXGH010000003.1"/>
</dbReference>